<organism evidence="1 2">
    <name type="scientific">Carnobacterium maltaromaticum</name>
    <name type="common">Carnobacterium piscicola</name>
    <dbReference type="NCBI Taxonomy" id="2751"/>
    <lineage>
        <taxon>Bacteria</taxon>
        <taxon>Bacillati</taxon>
        <taxon>Bacillota</taxon>
        <taxon>Bacilli</taxon>
        <taxon>Lactobacillales</taxon>
        <taxon>Carnobacteriaceae</taxon>
        <taxon>Carnobacterium</taxon>
    </lineage>
</organism>
<evidence type="ECO:0000313" key="2">
    <source>
        <dbReference type="Proteomes" id="UP001290462"/>
    </source>
</evidence>
<dbReference type="AlphaFoldDB" id="A0AAW9K1V7"/>
<protein>
    <submittedName>
        <fullName evidence="1">Uncharacterized protein</fullName>
    </submittedName>
</protein>
<sequence>MYKTSRCIEVLKEFGFEVFGKDVQKDEIESNKSFFIFDDDGDLSRESANVYNKAAYVAFVTTDGTTIPDELEIIAKLQTCGLRFDNTENDEGKMKETEQIAKMRTWNFHQSLKVCING</sequence>
<evidence type="ECO:0000313" key="1">
    <source>
        <dbReference type="EMBL" id="MDZ5760774.1"/>
    </source>
</evidence>
<dbReference type="EMBL" id="JAVBVO010000028">
    <property type="protein sequence ID" value="MDZ5760774.1"/>
    <property type="molecule type" value="Genomic_DNA"/>
</dbReference>
<reference evidence="1" key="1">
    <citation type="submission" date="2023-08" db="EMBL/GenBank/DDBJ databases">
        <title>Genomic characterization of piscicolin 126 produced by Carnobacterium maltaromaticum CM22 strain isolated from salmon (Salmo salar).</title>
        <authorList>
            <person name="Gonzalez-Gragera E."/>
            <person name="Garcia-Lopez J.D."/>
            <person name="Teso-Perez C."/>
            <person name="Gimenez-Hernandez I."/>
            <person name="Peralta-Sanchez J.M."/>
            <person name="Valdivia E."/>
            <person name="Montalban-Lopez M."/>
            <person name="Martin-Platero A.M."/>
            <person name="Banos A."/>
            <person name="Martinez-Bueno M."/>
        </authorList>
    </citation>
    <scope>NUCLEOTIDE SEQUENCE</scope>
    <source>
        <strain evidence="1">CM22</strain>
    </source>
</reference>
<proteinExistence type="predicted"/>
<dbReference type="RefSeq" id="WP_322809922.1">
    <property type="nucleotide sequence ID" value="NZ_JAVBVO010000028.1"/>
</dbReference>
<comment type="caution">
    <text evidence="1">The sequence shown here is derived from an EMBL/GenBank/DDBJ whole genome shotgun (WGS) entry which is preliminary data.</text>
</comment>
<dbReference type="Proteomes" id="UP001290462">
    <property type="component" value="Unassembled WGS sequence"/>
</dbReference>
<accession>A0AAW9K1V7</accession>
<name>A0AAW9K1V7_CARML</name>
<gene>
    <name evidence="1" type="ORF">RAK27_19195</name>
</gene>